<feature type="binding site" evidence="5">
    <location>
        <position position="57"/>
    </location>
    <ligand>
        <name>pyruvate</name>
        <dbReference type="ChEBI" id="CHEBI:15361"/>
    </ligand>
</feature>
<feature type="active site" description="Schiff-base intermediate with substrate" evidence="4">
    <location>
        <position position="172"/>
    </location>
</feature>
<dbReference type="RefSeq" id="WP_102597665.1">
    <property type="nucleotide sequence ID" value="NZ_JBQDJG010000025.1"/>
</dbReference>
<proteinExistence type="inferred from homology"/>
<dbReference type="CDD" id="cd00408">
    <property type="entry name" value="DHDPS-like"/>
    <property type="match status" value="1"/>
</dbReference>
<dbReference type="PRINTS" id="PR00146">
    <property type="entry name" value="DHPICSNTHASE"/>
</dbReference>
<organism evidence="6 7">
    <name type="scientific">Glutamicibacter arilaitensis</name>
    <dbReference type="NCBI Taxonomy" id="256701"/>
    <lineage>
        <taxon>Bacteria</taxon>
        <taxon>Bacillati</taxon>
        <taxon>Actinomycetota</taxon>
        <taxon>Actinomycetes</taxon>
        <taxon>Micrococcales</taxon>
        <taxon>Micrococcaceae</taxon>
        <taxon>Glutamicibacter</taxon>
    </lineage>
</organism>
<protein>
    <submittedName>
        <fullName evidence="6">Dihydrodipicolinate synthase family protein</fullName>
    </submittedName>
</protein>
<dbReference type="PANTHER" id="PTHR12128:SF66">
    <property type="entry name" value="4-HYDROXY-2-OXOGLUTARATE ALDOLASE, MITOCHONDRIAL"/>
    <property type="match status" value="1"/>
</dbReference>
<evidence type="ECO:0000313" key="6">
    <source>
        <dbReference type="EMBL" id="PMQ20983.1"/>
    </source>
</evidence>
<evidence type="ECO:0000256" key="1">
    <source>
        <dbReference type="ARBA" id="ARBA00007592"/>
    </source>
</evidence>
<dbReference type="Proteomes" id="UP000235739">
    <property type="component" value="Unassembled WGS sequence"/>
</dbReference>
<dbReference type="InterPro" id="IPR002220">
    <property type="entry name" value="DapA-like"/>
</dbReference>
<comment type="similarity">
    <text evidence="1 3">Belongs to the DapA family.</text>
</comment>
<dbReference type="AlphaFoldDB" id="A0A2N7S4C5"/>
<reference evidence="6 7" key="1">
    <citation type="journal article" date="2017" name="Elife">
        <title>Extensive horizontal gene transfer in cheese-associated bacteria.</title>
        <authorList>
            <person name="Bonham K.S."/>
            <person name="Wolfe B.E."/>
            <person name="Dutton R.J."/>
        </authorList>
    </citation>
    <scope>NUCLEOTIDE SEQUENCE [LARGE SCALE GENOMIC DNA]</scope>
    <source>
        <strain evidence="6 7">JB182</strain>
    </source>
</reference>
<dbReference type="PANTHER" id="PTHR12128">
    <property type="entry name" value="DIHYDRODIPICOLINATE SYNTHASE"/>
    <property type="match status" value="1"/>
</dbReference>
<evidence type="ECO:0000256" key="4">
    <source>
        <dbReference type="PIRSR" id="PIRSR001365-1"/>
    </source>
</evidence>
<name>A0A2N7S4C5_9MICC</name>
<sequence length="312" mass="32784">MTLAAKSTAGPATAWTGLSAFPLTPLRDDRLDEAAFIGLVQRLARAEVDSITVLGSTGSYMYLDRAERRRVIELAVQHADRIPVLAGVGALRTSRVLEHIDDAQIAGAVGVLLAPVGYQPLNDDEVFALFKAASEHSDLPVIVYDNPRTTHFSFSNRLYGRIAQLPGIVSIKIPGVPADPVKAKEHVAAIRAVLPEHVGIGVSGDALGAAGLIAGCNAWFTAVGGTIPGPMVGITRAVQEGDPQKALAISARLEPLWELMAQCGGSLRISAAIAEHFGWVAENCLPLSVQAVSPKQRELVAKVVADLSLGAS</sequence>
<feature type="active site" description="Proton donor/acceptor" evidence="4">
    <location>
        <position position="144"/>
    </location>
</feature>
<dbReference type="Gene3D" id="3.20.20.70">
    <property type="entry name" value="Aldolase class I"/>
    <property type="match status" value="1"/>
</dbReference>
<dbReference type="GO" id="GO:0008840">
    <property type="term" value="F:4-hydroxy-tetrahydrodipicolinate synthase activity"/>
    <property type="evidence" value="ECO:0007669"/>
    <property type="project" value="TreeGrafter"/>
</dbReference>
<evidence type="ECO:0000256" key="5">
    <source>
        <dbReference type="PIRSR" id="PIRSR001365-2"/>
    </source>
</evidence>
<gene>
    <name evidence="6" type="ORF">CIK84_05195</name>
</gene>
<dbReference type="SUPFAM" id="SSF51569">
    <property type="entry name" value="Aldolase"/>
    <property type="match status" value="1"/>
</dbReference>
<dbReference type="SMART" id="SM01130">
    <property type="entry name" value="DHDPS"/>
    <property type="match status" value="1"/>
</dbReference>
<dbReference type="Pfam" id="PF00701">
    <property type="entry name" value="DHDPS"/>
    <property type="match status" value="1"/>
</dbReference>
<evidence type="ECO:0000256" key="3">
    <source>
        <dbReference type="PIRNR" id="PIRNR001365"/>
    </source>
</evidence>
<comment type="caution">
    <text evidence="6">The sequence shown here is derived from an EMBL/GenBank/DDBJ whole genome shotgun (WGS) entry which is preliminary data.</text>
</comment>
<evidence type="ECO:0000313" key="7">
    <source>
        <dbReference type="Proteomes" id="UP000235739"/>
    </source>
</evidence>
<accession>A0A2N7S4C5</accession>
<evidence type="ECO:0000256" key="2">
    <source>
        <dbReference type="ARBA" id="ARBA00023239"/>
    </source>
</evidence>
<keyword evidence="2 3" id="KW-0456">Lyase</keyword>
<dbReference type="InterPro" id="IPR013785">
    <property type="entry name" value="Aldolase_TIM"/>
</dbReference>
<dbReference type="EMBL" id="PNQX01000001">
    <property type="protein sequence ID" value="PMQ20983.1"/>
    <property type="molecule type" value="Genomic_DNA"/>
</dbReference>
<dbReference type="PIRSF" id="PIRSF001365">
    <property type="entry name" value="DHDPS"/>
    <property type="match status" value="1"/>
</dbReference>